<evidence type="ECO:0000256" key="1">
    <source>
        <dbReference type="ARBA" id="ARBA00009437"/>
    </source>
</evidence>
<keyword evidence="7" id="KW-1185">Reference proteome</keyword>
<dbReference type="FunFam" id="1.10.10.10:FF:000001">
    <property type="entry name" value="LysR family transcriptional regulator"/>
    <property type="match status" value="1"/>
</dbReference>
<dbReference type="Gene3D" id="3.40.190.290">
    <property type="match status" value="1"/>
</dbReference>
<dbReference type="EMBL" id="AP027272">
    <property type="protein sequence ID" value="BDX04787.1"/>
    <property type="molecule type" value="Genomic_DNA"/>
</dbReference>
<evidence type="ECO:0000256" key="2">
    <source>
        <dbReference type="ARBA" id="ARBA00023015"/>
    </source>
</evidence>
<dbReference type="InterPro" id="IPR000847">
    <property type="entry name" value="LysR_HTH_N"/>
</dbReference>
<dbReference type="Pfam" id="PF03466">
    <property type="entry name" value="LysR_substrate"/>
    <property type="match status" value="1"/>
</dbReference>
<feature type="domain" description="HTH lysR-type" evidence="5">
    <location>
        <begin position="5"/>
        <end position="62"/>
    </location>
</feature>
<dbReference type="InterPro" id="IPR005119">
    <property type="entry name" value="LysR_subst-bd"/>
</dbReference>
<evidence type="ECO:0000313" key="6">
    <source>
        <dbReference type="EMBL" id="BDX04787.1"/>
    </source>
</evidence>
<reference evidence="6" key="1">
    <citation type="submission" date="2023-01" db="EMBL/GenBank/DDBJ databases">
        <title>Complete genome sequence of Planctobacterium marinum strain Dej080120_11.</title>
        <authorList>
            <person name="Ueki S."/>
            <person name="Maruyama F."/>
        </authorList>
    </citation>
    <scope>NUCLEOTIDE SEQUENCE</scope>
    <source>
        <strain evidence="6">Dej080120_11</strain>
    </source>
</reference>
<dbReference type="PRINTS" id="PR00039">
    <property type="entry name" value="HTHLYSR"/>
</dbReference>
<dbReference type="GO" id="GO:0003700">
    <property type="term" value="F:DNA-binding transcription factor activity"/>
    <property type="evidence" value="ECO:0007669"/>
    <property type="project" value="InterPro"/>
</dbReference>
<dbReference type="InterPro" id="IPR036388">
    <property type="entry name" value="WH-like_DNA-bd_sf"/>
</dbReference>
<organism evidence="6 7">
    <name type="scientific">Planctobacterium marinum</name>
    <dbReference type="NCBI Taxonomy" id="1631968"/>
    <lineage>
        <taxon>Bacteria</taxon>
        <taxon>Pseudomonadati</taxon>
        <taxon>Pseudomonadota</taxon>
        <taxon>Gammaproteobacteria</taxon>
        <taxon>Alteromonadales</taxon>
        <taxon>Alteromonadaceae</taxon>
        <taxon>Planctobacterium</taxon>
    </lineage>
</organism>
<dbReference type="Pfam" id="PF00126">
    <property type="entry name" value="HTH_1"/>
    <property type="match status" value="1"/>
</dbReference>
<dbReference type="SUPFAM" id="SSF53850">
    <property type="entry name" value="Periplasmic binding protein-like II"/>
    <property type="match status" value="1"/>
</dbReference>
<keyword evidence="2" id="KW-0805">Transcription regulation</keyword>
<gene>
    <name evidence="6" type="ORF">MACH26_03080</name>
</gene>
<keyword evidence="4" id="KW-0804">Transcription</keyword>
<dbReference type="CDD" id="cd05466">
    <property type="entry name" value="PBP2_LTTR_substrate"/>
    <property type="match status" value="1"/>
</dbReference>
<comment type="similarity">
    <text evidence="1">Belongs to the LysR transcriptional regulatory family.</text>
</comment>
<evidence type="ECO:0000313" key="7">
    <source>
        <dbReference type="Proteomes" id="UP001333710"/>
    </source>
</evidence>
<dbReference type="PANTHER" id="PTHR30126">
    <property type="entry name" value="HTH-TYPE TRANSCRIPTIONAL REGULATOR"/>
    <property type="match status" value="1"/>
</dbReference>
<dbReference type="AlphaFoldDB" id="A0AA48KQ76"/>
<dbReference type="SUPFAM" id="SSF46785">
    <property type="entry name" value="Winged helix' DNA-binding domain"/>
    <property type="match status" value="1"/>
</dbReference>
<proteinExistence type="inferred from homology"/>
<dbReference type="PROSITE" id="PS50931">
    <property type="entry name" value="HTH_LYSR"/>
    <property type="match status" value="1"/>
</dbReference>
<evidence type="ECO:0000256" key="4">
    <source>
        <dbReference type="ARBA" id="ARBA00023163"/>
    </source>
</evidence>
<dbReference type="InterPro" id="IPR036390">
    <property type="entry name" value="WH_DNA-bd_sf"/>
</dbReference>
<dbReference type="KEGG" id="pmaw:MACH26_03080"/>
<sequence>MSKRLNYHHLYYFWQVAKNGKLTDVAKELHVSQSALSAQIKQLEHQMDTLLFLRDGRRLSLTDTGKRVFGYAQDIFAKGKELELLLSQGIESDNHLSIGVMTNLSRNFVEAFIKPLMSNKDVSFSLHTRGLANLLKGLNKRDFDIVLTNCSIAEQQPEQNLQQHLVAQQPVAIIGHPDIKPVSDFPIGYEDVHWLLPNKGTAIRSAFEFFCMRNNYKPKIMAEVDDMAMLRLLTRDTDACAVMPPVVVKDEINNQLLSVYQEIPEAFEPFYATTIDQAAFPKIFGELMNFEF</sequence>
<name>A0AA48KQ76_9ALTE</name>
<evidence type="ECO:0000256" key="3">
    <source>
        <dbReference type="ARBA" id="ARBA00023125"/>
    </source>
</evidence>
<dbReference type="RefSeq" id="WP_338290629.1">
    <property type="nucleotide sequence ID" value="NZ_AP027272.1"/>
</dbReference>
<dbReference type="Proteomes" id="UP001333710">
    <property type="component" value="Chromosome"/>
</dbReference>
<dbReference type="GO" id="GO:0000976">
    <property type="term" value="F:transcription cis-regulatory region binding"/>
    <property type="evidence" value="ECO:0007669"/>
    <property type="project" value="TreeGrafter"/>
</dbReference>
<accession>A0AA48KQ76</accession>
<evidence type="ECO:0000259" key="5">
    <source>
        <dbReference type="PROSITE" id="PS50931"/>
    </source>
</evidence>
<keyword evidence="3" id="KW-0238">DNA-binding</keyword>
<dbReference type="PANTHER" id="PTHR30126:SF98">
    <property type="entry name" value="HTH-TYPE TRANSCRIPTIONAL ACTIVATOR BAUR"/>
    <property type="match status" value="1"/>
</dbReference>
<protein>
    <submittedName>
        <fullName evidence="6">LysR family transcriptional regulator</fullName>
    </submittedName>
</protein>
<dbReference type="Gene3D" id="1.10.10.10">
    <property type="entry name" value="Winged helix-like DNA-binding domain superfamily/Winged helix DNA-binding domain"/>
    <property type="match status" value="1"/>
</dbReference>